<evidence type="ECO:0000256" key="1">
    <source>
        <dbReference type="ARBA" id="ARBA00004141"/>
    </source>
</evidence>
<dbReference type="GO" id="GO:0005975">
    <property type="term" value="P:carbohydrate metabolic process"/>
    <property type="evidence" value="ECO:0007669"/>
    <property type="project" value="UniProtKB-ARBA"/>
</dbReference>
<feature type="transmembrane region" description="Helical" evidence="8">
    <location>
        <begin position="271"/>
        <end position="291"/>
    </location>
</feature>
<comment type="caution">
    <text evidence="10">The sequence shown here is derived from an EMBL/GenBank/DDBJ whole genome shotgun (WGS) entry which is preliminary data.</text>
</comment>
<feature type="transmembrane region" description="Helical" evidence="8">
    <location>
        <begin position="167"/>
        <end position="187"/>
    </location>
</feature>
<dbReference type="AlphaFoldDB" id="A0ABD0YYV1"/>
<reference evidence="10 11" key="1">
    <citation type="submission" date="2024-07" db="EMBL/GenBank/DDBJ databases">
        <title>Chromosome-level genome assembly of the water stick insect Ranatra chinensis (Heteroptera: Nepidae).</title>
        <authorList>
            <person name="Liu X."/>
        </authorList>
    </citation>
    <scope>NUCLEOTIDE SEQUENCE [LARGE SCALE GENOMIC DNA]</scope>
    <source>
        <strain evidence="10">Cailab_2021Rc</strain>
        <tissue evidence="10">Muscle</tissue>
    </source>
</reference>
<protein>
    <recommendedName>
        <fullName evidence="9">Cas1p 10 TM acyl transferase domain-containing protein</fullName>
    </recommendedName>
</protein>
<evidence type="ECO:0000313" key="10">
    <source>
        <dbReference type="EMBL" id="KAL1129008.1"/>
    </source>
</evidence>
<keyword evidence="3" id="KW-0808">Transferase</keyword>
<evidence type="ECO:0000256" key="5">
    <source>
        <dbReference type="ARBA" id="ARBA00022989"/>
    </source>
</evidence>
<dbReference type="Proteomes" id="UP001558652">
    <property type="component" value="Unassembled WGS sequence"/>
</dbReference>
<dbReference type="EMBL" id="JBFDAA010000009">
    <property type="protein sequence ID" value="KAL1129008.1"/>
    <property type="molecule type" value="Genomic_DNA"/>
</dbReference>
<feature type="transmembrane region" description="Helical" evidence="8">
    <location>
        <begin position="349"/>
        <end position="373"/>
    </location>
</feature>
<keyword evidence="5 8" id="KW-1133">Transmembrane helix</keyword>
<feature type="transmembrane region" description="Helical" evidence="8">
    <location>
        <begin position="475"/>
        <end position="496"/>
    </location>
</feature>
<dbReference type="Pfam" id="PF07779">
    <property type="entry name" value="Cas1_AcylT"/>
    <property type="match status" value="1"/>
</dbReference>
<feature type="transmembrane region" description="Helical" evidence="8">
    <location>
        <begin position="562"/>
        <end position="585"/>
    </location>
</feature>
<feature type="transmembrane region" description="Helical" evidence="8">
    <location>
        <begin position="298"/>
        <end position="315"/>
    </location>
</feature>
<feature type="transmembrane region" description="Helical" evidence="8">
    <location>
        <begin position="385"/>
        <end position="409"/>
    </location>
</feature>
<keyword evidence="6 8" id="KW-0472">Membrane</keyword>
<evidence type="ECO:0000313" key="11">
    <source>
        <dbReference type="Proteomes" id="UP001558652"/>
    </source>
</evidence>
<dbReference type="PANTHER" id="PTHR13533:SF1">
    <property type="entry name" value="N-ACETYLNEURAMINATE 9-O-ACETYLTRANSFERASE"/>
    <property type="match status" value="1"/>
</dbReference>
<sequence length="628" mass="71907">MVDSFRKWEVQLEPPSLIVAGSGTWQIRRSNGSSRGLKEFTFNLTKLVQPIDTLTAKKTRVLWVLQEPVNEEKLPKQWMAVTNRAIDQYNWAAHEMMVNSGVQVWSSSRALVSGLVSEARDGGLHIPARSLHHHTQILTNLHCNDHMAFYDGTCCSSPEQRTTLQSLTYSVLAVCIIVGAFMALNRYRKGTDNPAPSNTYLLVVSVAKMGLIMAYFYLCDRTNFFMKENKYFSSVSFWLPLGYVFALGLFFTEDSRYTKALHRDQTEEMKGWMQLVLLIYHMTGASSNLQIRNHVQMIISAYLFLSGYGHFYYLWHRNDAGIVRFFQVIFRLNFLPILLCLCMNRPYQFYAFAPLISFWFLLVYLVLIAPPRITAASVEANPLNYLYLVLKLVGLFTIIIILYMSEVFFEKVFVTRPWKALFVTTDDDIHDWWLRWKLNRYSMCYGVVFGLALVSGQRFGLVDDSNHSNLFSPRLALAATFISLLGLGAAATYALLCPNTLECEEVHSYSAFVPIVSYIVLRNVSGMLRTRYSSLFAWFGKISLELCFCQYHIWLAADSHGVLVFVPGYPVLNALITSFIFVCAAHEIRQVTTILMPYAVPSDWRLVLRNFLIFLMILVPIGIHDGMF</sequence>
<dbReference type="PANTHER" id="PTHR13533">
    <property type="entry name" value="N-ACETYLNEURAMINATE 9-O-ACETYLTRANSFERASE"/>
    <property type="match status" value="1"/>
</dbReference>
<keyword evidence="11" id="KW-1185">Reference proteome</keyword>
<evidence type="ECO:0000256" key="7">
    <source>
        <dbReference type="ARBA" id="ARBA00023180"/>
    </source>
</evidence>
<evidence type="ECO:0000256" key="4">
    <source>
        <dbReference type="ARBA" id="ARBA00022692"/>
    </source>
</evidence>
<proteinExistence type="inferred from homology"/>
<dbReference type="GO" id="GO:0016740">
    <property type="term" value="F:transferase activity"/>
    <property type="evidence" value="ECO:0007669"/>
    <property type="project" value="UniProtKB-KW"/>
</dbReference>
<comment type="similarity">
    <text evidence="2">Belongs to the PC-esterase family. CASD1 subfamily.</text>
</comment>
<comment type="subcellular location">
    <subcellularLocation>
        <location evidence="1">Membrane</location>
        <topology evidence="1">Multi-pass membrane protein</topology>
    </subcellularLocation>
</comment>
<feature type="domain" description="Cas1p 10 TM acyl transferase" evidence="9">
    <location>
        <begin position="147"/>
        <end position="611"/>
    </location>
</feature>
<evidence type="ECO:0000256" key="6">
    <source>
        <dbReference type="ARBA" id="ARBA00023136"/>
    </source>
</evidence>
<evidence type="ECO:0000256" key="2">
    <source>
        <dbReference type="ARBA" id="ARBA00010666"/>
    </source>
</evidence>
<keyword evidence="7" id="KW-0325">Glycoprotein</keyword>
<evidence type="ECO:0000256" key="8">
    <source>
        <dbReference type="SAM" id="Phobius"/>
    </source>
</evidence>
<feature type="transmembrane region" description="Helical" evidence="8">
    <location>
        <begin position="321"/>
        <end position="342"/>
    </location>
</feature>
<dbReference type="GO" id="GO:0005794">
    <property type="term" value="C:Golgi apparatus"/>
    <property type="evidence" value="ECO:0007669"/>
    <property type="project" value="UniProtKB-ARBA"/>
</dbReference>
<feature type="transmembrane region" description="Helical" evidence="8">
    <location>
        <begin position="199"/>
        <end position="219"/>
    </location>
</feature>
<feature type="transmembrane region" description="Helical" evidence="8">
    <location>
        <begin position="231"/>
        <end position="251"/>
    </location>
</feature>
<name>A0ABD0YYV1_9HEMI</name>
<feature type="transmembrane region" description="Helical" evidence="8">
    <location>
        <begin position="536"/>
        <end position="556"/>
    </location>
</feature>
<accession>A0ABD0YYV1</accession>
<gene>
    <name evidence="10" type="ORF">AAG570_013540</name>
</gene>
<evidence type="ECO:0000259" key="9">
    <source>
        <dbReference type="Pfam" id="PF07779"/>
    </source>
</evidence>
<dbReference type="InterPro" id="IPR012419">
    <property type="entry name" value="Cas1_AcylTrans_dom"/>
</dbReference>
<dbReference type="GO" id="GO:0016020">
    <property type="term" value="C:membrane"/>
    <property type="evidence" value="ECO:0007669"/>
    <property type="project" value="UniProtKB-SubCell"/>
</dbReference>
<keyword evidence="4 8" id="KW-0812">Transmembrane</keyword>
<evidence type="ECO:0000256" key="3">
    <source>
        <dbReference type="ARBA" id="ARBA00022679"/>
    </source>
</evidence>
<organism evidence="10 11">
    <name type="scientific">Ranatra chinensis</name>
    <dbReference type="NCBI Taxonomy" id="642074"/>
    <lineage>
        <taxon>Eukaryota</taxon>
        <taxon>Metazoa</taxon>
        <taxon>Ecdysozoa</taxon>
        <taxon>Arthropoda</taxon>
        <taxon>Hexapoda</taxon>
        <taxon>Insecta</taxon>
        <taxon>Pterygota</taxon>
        <taxon>Neoptera</taxon>
        <taxon>Paraneoptera</taxon>
        <taxon>Hemiptera</taxon>
        <taxon>Heteroptera</taxon>
        <taxon>Panheteroptera</taxon>
        <taxon>Nepomorpha</taxon>
        <taxon>Nepidae</taxon>
        <taxon>Ranatrinae</taxon>
        <taxon>Ranatra</taxon>
    </lineage>
</organism>
<feature type="transmembrane region" description="Helical" evidence="8">
    <location>
        <begin position="606"/>
        <end position="623"/>
    </location>
</feature>